<dbReference type="SMART" id="SM00710">
    <property type="entry name" value="PbH1"/>
    <property type="match status" value="2"/>
</dbReference>
<keyword evidence="3" id="KW-1185">Reference proteome</keyword>
<protein>
    <recommendedName>
        <fullName evidence="4">Right-handed parallel beta-helix repeat-containing protein</fullName>
    </recommendedName>
</protein>
<feature type="compositionally biased region" description="Low complexity" evidence="1">
    <location>
        <begin position="293"/>
        <end position="314"/>
    </location>
</feature>
<dbReference type="PROSITE" id="PS51318">
    <property type="entry name" value="TAT"/>
    <property type="match status" value="1"/>
</dbReference>
<feature type="compositionally biased region" description="Polar residues" evidence="1">
    <location>
        <begin position="273"/>
        <end position="282"/>
    </location>
</feature>
<dbReference type="SUPFAM" id="SSF51126">
    <property type="entry name" value="Pectin lyase-like"/>
    <property type="match status" value="1"/>
</dbReference>
<dbReference type="InterPro" id="IPR006311">
    <property type="entry name" value="TAT_signal"/>
</dbReference>
<organism evidence="2 3">
    <name type="scientific">Natronoarchaeum mannanilyticum</name>
    <dbReference type="NCBI Taxonomy" id="926360"/>
    <lineage>
        <taxon>Archaea</taxon>
        <taxon>Methanobacteriati</taxon>
        <taxon>Methanobacteriota</taxon>
        <taxon>Stenosarchaea group</taxon>
        <taxon>Halobacteria</taxon>
        <taxon>Halobacteriales</taxon>
        <taxon>Natronoarchaeaceae</taxon>
    </lineage>
</organism>
<reference evidence="2 3" key="1">
    <citation type="journal article" date="2019" name="Int. J. Syst. Evol. Microbiol.">
        <title>The Global Catalogue of Microorganisms (GCM) 10K type strain sequencing project: providing services to taxonomists for standard genome sequencing and annotation.</title>
        <authorList>
            <consortium name="The Broad Institute Genomics Platform"/>
            <consortium name="The Broad Institute Genome Sequencing Center for Infectious Disease"/>
            <person name="Wu L."/>
            <person name="Ma J."/>
        </authorList>
    </citation>
    <scope>NUCLEOTIDE SEQUENCE [LARGE SCALE GENOMIC DNA]</scope>
    <source>
        <strain evidence="2 3">JCM 16328</strain>
    </source>
</reference>
<accession>A0AAV3TCA5</accession>
<feature type="compositionally biased region" description="Acidic residues" evidence="1">
    <location>
        <begin position="444"/>
        <end position="454"/>
    </location>
</feature>
<proteinExistence type="predicted"/>
<name>A0AAV3TCA5_9EURY</name>
<dbReference type="EMBL" id="BAAADV010000006">
    <property type="protein sequence ID" value="GAA0676499.1"/>
    <property type="molecule type" value="Genomic_DNA"/>
</dbReference>
<dbReference type="InterPro" id="IPR011050">
    <property type="entry name" value="Pectin_lyase_fold/virulence"/>
</dbReference>
<feature type="region of interest" description="Disordered" evidence="1">
    <location>
        <begin position="260"/>
        <end position="327"/>
    </location>
</feature>
<dbReference type="Proteomes" id="UP001500420">
    <property type="component" value="Unassembled WGS sequence"/>
</dbReference>
<evidence type="ECO:0000313" key="2">
    <source>
        <dbReference type="EMBL" id="GAA0676499.1"/>
    </source>
</evidence>
<dbReference type="RefSeq" id="WP_343774410.1">
    <property type="nucleotide sequence ID" value="NZ_BAAADV010000006.1"/>
</dbReference>
<evidence type="ECO:0000313" key="3">
    <source>
        <dbReference type="Proteomes" id="UP001500420"/>
    </source>
</evidence>
<dbReference type="InterPro" id="IPR006626">
    <property type="entry name" value="PbH1"/>
</dbReference>
<dbReference type="AlphaFoldDB" id="A0AAV3TCA5"/>
<gene>
    <name evidence="2" type="ORF">GCM10009020_25380</name>
</gene>
<feature type="region of interest" description="Disordered" evidence="1">
    <location>
        <begin position="419"/>
        <end position="456"/>
    </location>
</feature>
<sequence>MADESKRSQRKEAVNRRSYLKATAGAAGIAAFGLNAAAAADDYEEIVVDAGDTYSVSLGDGDTLENVLIDISASGAGYSINADGDGWAIRNVGVRGTFDSHSNDSQITLNTPSSDSTGVVENVYLPGASSPGHSYDGAKGIYVFRDHAGDILIRNVNIKRMQDNGIYASSPGHDADNALGGTVRVEDSYFEDNATVGIRLGTSGSYAENCVMVGGIHRGFWAYYEETELRNCDLLDNGTDIVVGGGSYDKQAEASVIATDSRWESEDLEYDSNDIQGESQGTPEDRVPEGVPTSAEAAASGSASSGNTGGSTDSDSSDDTGDESALPQGDFALTVSTDGDLAEYIVELDAEDVTAGEGADTHDHDYEDRAFERNGNWYVHGYTAGGTETFQVTGGEILRLGAAQGSPLFTADGQRLDTGAVDSISSIPDVEDGADTDGDRSDDQNTDSDADSGSDTELANRVVVDGTQSDDVSTYKFTVSGTVESDPEGTTLVNGGSDWDTIEDNVSEDSVVGIVSEGEDAYVYSGEVTNMVIRGNATVTIQNE</sequence>
<evidence type="ECO:0008006" key="4">
    <source>
        <dbReference type="Google" id="ProtNLM"/>
    </source>
</evidence>
<comment type="caution">
    <text evidence="2">The sequence shown here is derived from an EMBL/GenBank/DDBJ whole genome shotgun (WGS) entry which is preliminary data.</text>
</comment>
<evidence type="ECO:0000256" key="1">
    <source>
        <dbReference type="SAM" id="MobiDB-lite"/>
    </source>
</evidence>